<dbReference type="Pfam" id="PF07536">
    <property type="entry name" value="HWE_HK"/>
    <property type="match status" value="1"/>
</dbReference>
<keyword evidence="4" id="KW-0597">Phosphoprotein</keyword>
<dbReference type="InterPro" id="IPR000700">
    <property type="entry name" value="PAS-assoc_C"/>
</dbReference>
<evidence type="ECO:0000313" key="19">
    <source>
        <dbReference type="Proteomes" id="UP001057520"/>
    </source>
</evidence>
<protein>
    <recommendedName>
        <fullName evidence="2">histidine kinase</fullName>
        <ecNumber evidence="2">2.7.13.3</ecNumber>
    </recommendedName>
</protein>
<evidence type="ECO:0000256" key="7">
    <source>
        <dbReference type="ARBA" id="ARBA00022643"/>
    </source>
</evidence>
<feature type="domain" description="PAS" evidence="16">
    <location>
        <begin position="132"/>
        <end position="203"/>
    </location>
</feature>
<dbReference type="InterPro" id="IPR013767">
    <property type="entry name" value="PAS_fold"/>
</dbReference>
<dbReference type="Gene3D" id="3.30.450.20">
    <property type="entry name" value="PAS domain"/>
    <property type="match status" value="3"/>
</dbReference>
<dbReference type="PANTHER" id="PTHR41523:SF7">
    <property type="entry name" value="HISTIDINE KINASE"/>
    <property type="match status" value="1"/>
</dbReference>
<keyword evidence="7" id="KW-0288">FMN</keyword>
<feature type="domain" description="PAS" evidence="16">
    <location>
        <begin position="258"/>
        <end position="313"/>
    </location>
</feature>
<keyword evidence="5" id="KW-0716">Sensory transduction</keyword>
<evidence type="ECO:0000256" key="14">
    <source>
        <dbReference type="ARBA" id="ARBA00023026"/>
    </source>
</evidence>
<dbReference type="EMBL" id="CP096040">
    <property type="protein sequence ID" value="USQ98247.1"/>
    <property type="molecule type" value="Genomic_DNA"/>
</dbReference>
<evidence type="ECO:0000256" key="1">
    <source>
        <dbReference type="ARBA" id="ARBA00000085"/>
    </source>
</evidence>
<keyword evidence="15" id="KW-0675">Receptor</keyword>
<dbReference type="PROSITE" id="PS50112">
    <property type="entry name" value="PAS"/>
    <property type="match status" value="3"/>
</dbReference>
<evidence type="ECO:0000256" key="5">
    <source>
        <dbReference type="ARBA" id="ARBA00022606"/>
    </source>
</evidence>
<evidence type="ECO:0000256" key="10">
    <source>
        <dbReference type="ARBA" id="ARBA00022741"/>
    </source>
</evidence>
<dbReference type="PANTHER" id="PTHR41523">
    <property type="entry name" value="TWO-COMPONENT SYSTEM SENSOR PROTEIN"/>
    <property type="match status" value="1"/>
</dbReference>
<feature type="domain" description="PAS" evidence="16">
    <location>
        <begin position="3"/>
        <end position="74"/>
    </location>
</feature>
<keyword evidence="11" id="KW-0418">Kinase</keyword>
<keyword evidence="3" id="KW-0600">Photoreceptor protein</keyword>
<comment type="catalytic activity">
    <reaction evidence="1">
        <text>ATP + protein L-histidine = ADP + protein N-phospho-L-histidine.</text>
        <dbReference type="EC" id="2.7.13.3"/>
    </reaction>
</comment>
<evidence type="ECO:0000256" key="8">
    <source>
        <dbReference type="ARBA" id="ARBA00022679"/>
    </source>
</evidence>
<feature type="domain" description="PAC" evidence="17">
    <location>
        <begin position="205"/>
        <end position="257"/>
    </location>
</feature>
<dbReference type="InterPro" id="IPR013655">
    <property type="entry name" value="PAS_fold_3"/>
</dbReference>
<evidence type="ECO:0000256" key="6">
    <source>
        <dbReference type="ARBA" id="ARBA00022630"/>
    </source>
</evidence>
<keyword evidence="10" id="KW-0547">Nucleotide-binding</keyword>
<feature type="domain" description="PAC" evidence="17">
    <location>
        <begin position="81"/>
        <end position="131"/>
    </location>
</feature>
<organism evidence="18 19">
    <name type="scientific">Caulobacter segnis</name>
    <dbReference type="NCBI Taxonomy" id="88688"/>
    <lineage>
        <taxon>Bacteria</taxon>
        <taxon>Pseudomonadati</taxon>
        <taxon>Pseudomonadota</taxon>
        <taxon>Alphaproteobacteria</taxon>
        <taxon>Caulobacterales</taxon>
        <taxon>Caulobacteraceae</taxon>
        <taxon>Caulobacter</taxon>
    </lineage>
</organism>
<dbReference type="SMART" id="SM00911">
    <property type="entry name" value="HWE_HK"/>
    <property type="match status" value="1"/>
</dbReference>
<dbReference type="Gene3D" id="3.30.565.10">
    <property type="entry name" value="Histidine kinase-like ATPase, C-terminal domain"/>
    <property type="match status" value="1"/>
</dbReference>
<gene>
    <name evidence="18" type="ORF">MZV50_12205</name>
</gene>
<feature type="domain" description="PAC" evidence="17">
    <location>
        <begin position="331"/>
        <end position="384"/>
    </location>
</feature>
<dbReference type="Proteomes" id="UP001057520">
    <property type="component" value="Chromosome"/>
</dbReference>
<evidence type="ECO:0000259" key="16">
    <source>
        <dbReference type="PROSITE" id="PS50112"/>
    </source>
</evidence>
<dbReference type="SMART" id="SM00086">
    <property type="entry name" value="PAC"/>
    <property type="match status" value="3"/>
</dbReference>
<evidence type="ECO:0000256" key="2">
    <source>
        <dbReference type="ARBA" id="ARBA00012438"/>
    </source>
</evidence>
<dbReference type="InterPro" id="IPR036890">
    <property type="entry name" value="HATPase_C_sf"/>
</dbReference>
<dbReference type="PROSITE" id="PS50113">
    <property type="entry name" value="PAC"/>
    <property type="match status" value="3"/>
</dbReference>
<dbReference type="SUPFAM" id="SSF55785">
    <property type="entry name" value="PYP-like sensor domain (PAS domain)"/>
    <property type="match status" value="3"/>
</dbReference>
<evidence type="ECO:0000313" key="18">
    <source>
        <dbReference type="EMBL" id="USQ98247.1"/>
    </source>
</evidence>
<dbReference type="EC" id="2.7.13.3" evidence="2"/>
<dbReference type="CDD" id="cd00130">
    <property type="entry name" value="PAS"/>
    <property type="match status" value="3"/>
</dbReference>
<dbReference type="SMART" id="SM00091">
    <property type="entry name" value="PAS"/>
    <property type="match status" value="3"/>
</dbReference>
<proteinExistence type="predicted"/>
<evidence type="ECO:0000256" key="9">
    <source>
        <dbReference type="ARBA" id="ARBA00022737"/>
    </source>
</evidence>
<dbReference type="InterPro" id="IPR001610">
    <property type="entry name" value="PAC"/>
</dbReference>
<reference evidence="18 19" key="1">
    <citation type="submission" date="2022-04" db="EMBL/GenBank/DDBJ databases">
        <title>Genome sequence of soybean root-associated Caulobacter segnis RL271.</title>
        <authorList>
            <person name="Longley R."/>
            <person name="Bonito G."/>
            <person name="Trigodet F."/>
            <person name="Crosson S."/>
            <person name="Fiebig A."/>
        </authorList>
    </citation>
    <scope>NUCLEOTIDE SEQUENCE [LARGE SCALE GENOMIC DNA]</scope>
    <source>
        <strain evidence="18 19">RL271</strain>
    </source>
</reference>
<dbReference type="NCBIfam" id="TIGR00229">
    <property type="entry name" value="sensory_box"/>
    <property type="match status" value="3"/>
</dbReference>
<keyword evidence="13" id="KW-0157">Chromophore</keyword>
<evidence type="ECO:0000256" key="12">
    <source>
        <dbReference type="ARBA" id="ARBA00022840"/>
    </source>
</evidence>
<sequence length="580" mass="63640">MSDLDKLQPILNTAIDAVVVMDARGLIVDWSRRAQAMFGWARSEVLGRPLGDVIIPPPLRQAHQRGLDRFVATKISSVQGQLLELSALRRDGEAFPVELSITTWGSDEDPLFLGFLRDISERRDAVVKLAASEARFRAAVDAVEGVLWTNNAAGEMIGAQPGWEKLTGQSQAEYQGFGWAQTVHPDDAQPTIEAWLAAVAERRPFIFEHRVRRHDGAWRTFQIRAVPVLEADDTVREWVGVHTDVTEQKTTEARLRVSEARFRAMADAAPSPVWMTTAEGGVEFVNQAFAEFAGLDRDGLLGNVWINLIHPDDIGEVLARRIEARATLASYSFEARFRAADTGSYRWMLANARPRFDEVGQFIGYLGMAMDLTAIKEAQIHQRLLINELNHRVKNTLAAIQSIVRQTLKPGETPPQVREKLFERLMAMSAAHDVLTRENWSSAGVEEVVRQAVRPFIDNGDTARIMLAGPPLRVGPSAALALALALHELGTNAVKYGALSVPAGVVRIEWSWTASGQAQLLWRETGGPGVAPPAHRGFGARLLSGGLASDLGGRPELIFAPEGVEARLTLRVEGAGSEYG</sequence>
<accession>A0ABY5A1W8</accession>
<evidence type="ECO:0000256" key="3">
    <source>
        <dbReference type="ARBA" id="ARBA00022543"/>
    </source>
</evidence>
<evidence type="ECO:0000259" key="17">
    <source>
        <dbReference type="PROSITE" id="PS50113"/>
    </source>
</evidence>
<name>A0ABY5A1W8_9CAUL</name>
<keyword evidence="19" id="KW-1185">Reference proteome</keyword>
<evidence type="ECO:0000256" key="13">
    <source>
        <dbReference type="ARBA" id="ARBA00022991"/>
    </source>
</evidence>
<keyword evidence="9" id="KW-0677">Repeat</keyword>
<evidence type="ECO:0000256" key="15">
    <source>
        <dbReference type="ARBA" id="ARBA00023170"/>
    </source>
</evidence>
<dbReference type="Pfam" id="PF08447">
    <property type="entry name" value="PAS_3"/>
    <property type="match status" value="1"/>
</dbReference>
<dbReference type="InterPro" id="IPR000014">
    <property type="entry name" value="PAS"/>
</dbReference>
<evidence type="ECO:0000256" key="11">
    <source>
        <dbReference type="ARBA" id="ARBA00022777"/>
    </source>
</evidence>
<dbReference type="InterPro" id="IPR011102">
    <property type="entry name" value="Sig_transdc_His_kinase_HWE"/>
</dbReference>
<keyword evidence="12" id="KW-0067">ATP-binding</keyword>
<dbReference type="Pfam" id="PF00989">
    <property type="entry name" value="PAS"/>
    <property type="match status" value="2"/>
</dbReference>
<keyword evidence="6" id="KW-0285">Flavoprotein</keyword>
<keyword evidence="14" id="KW-0843">Virulence</keyword>
<dbReference type="InterPro" id="IPR035965">
    <property type="entry name" value="PAS-like_dom_sf"/>
</dbReference>
<keyword evidence="8" id="KW-0808">Transferase</keyword>
<evidence type="ECO:0000256" key="4">
    <source>
        <dbReference type="ARBA" id="ARBA00022553"/>
    </source>
</evidence>